<feature type="region of interest" description="Disordered" evidence="1">
    <location>
        <begin position="58"/>
        <end position="132"/>
    </location>
</feature>
<evidence type="ECO:0000313" key="2">
    <source>
        <dbReference type="EMBL" id="KIM88068.1"/>
    </source>
</evidence>
<organism evidence="2 3">
    <name type="scientific">Piloderma croceum (strain F 1598)</name>
    <dbReference type="NCBI Taxonomy" id="765440"/>
    <lineage>
        <taxon>Eukaryota</taxon>
        <taxon>Fungi</taxon>
        <taxon>Dikarya</taxon>
        <taxon>Basidiomycota</taxon>
        <taxon>Agaricomycotina</taxon>
        <taxon>Agaricomycetes</taxon>
        <taxon>Agaricomycetidae</taxon>
        <taxon>Atheliales</taxon>
        <taxon>Atheliaceae</taxon>
        <taxon>Piloderma</taxon>
    </lineage>
</organism>
<evidence type="ECO:0000256" key="1">
    <source>
        <dbReference type="SAM" id="MobiDB-lite"/>
    </source>
</evidence>
<dbReference type="AlphaFoldDB" id="A0A0C3BNL8"/>
<keyword evidence="3" id="KW-1185">Reference proteome</keyword>
<protein>
    <submittedName>
        <fullName evidence="2">Uncharacterized protein</fullName>
    </submittedName>
</protein>
<sequence length="221" mass="25377">MAHTSIYALLYSTGKAASRNRVVQELFATQDDKDQETEISREIVNKIRNCFFDECQVLDGTPRNTAPKPSRKNRPEWSQSQHLLLRRAPSLQKVSSAPPTPLRRSARSILQSSSTNRSHRQEKRVSDDLRPVDEGFHVRSMQIRCTSPKHATPHDPKTSLMEGFMFVGDGQCEYTGERDVRMGRDSFEQTTRMKHTLDKRKPSILNTYNQVEVSDWPQFGV</sequence>
<dbReference type="InParanoid" id="A0A0C3BNL8"/>
<dbReference type="HOGENOM" id="CLU_1251080_0_0_1"/>
<reference evidence="3" key="2">
    <citation type="submission" date="2015-01" db="EMBL/GenBank/DDBJ databases">
        <title>Evolutionary Origins and Diversification of the Mycorrhizal Mutualists.</title>
        <authorList>
            <consortium name="DOE Joint Genome Institute"/>
            <consortium name="Mycorrhizal Genomics Consortium"/>
            <person name="Kohler A."/>
            <person name="Kuo A."/>
            <person name="Nagy L.G."/>
            <person name="Floudas D."/>
            <person name="Copeland A."/>
            <person name="Barry K.W."/>
            <person name="Cichocki N."/>
            <person name="Veneault-Fourrey C."/>
            <person name="LaButti K."/>
            <person name="Lindquist E.A."/>
            <person name="Lipzen A."/>
            <person name="Lundell T."/>
            <person name="Morin E."/>
            <person name="Murat C."/>
            <person name="Riley R."/>
            <person name="Ohm R."/>
            <person name="Sun H."/>
            <person name="Tunlid A."/>
            <person name="Henrissat B."/>
            <person name="Grigoriev I.V."/>
            <person name="Hibbett D.S."/>
            <person name="Martin F."/>
        </authorList>
    </citation>
    <scope>NUCLEOTIDE SEQUENCE [LARGE SCALE GENOMIC DNA]</scope>
    <source>
        <strain evidence="3">F 1598</strain>
    </source>
</reference>
<feature type="compositionally biased region" description="Basic and acidic residues" evidence="1">
    <location>
        <begin position="123"/>
        <end position="132"/>
    </location>
</feature>
<reference evidence="2 3" key="1">
    <citation type="submission" date="2014-04" db="EMBL/GenBank/DDBJ databases">
        <authorList>
            <consortium name="DOE Joint Genome Institute"/>
            <person name="Kuo A."/>
            <person name="Tarkka M."/>
            <person name="Buscot F."/>
            <person name="Kohler A."/>
            <person name="Nagy L.G."/>
            <person name="Floudas D."/>
            <person name="Copeland A."/>
            <person name="Barry K.W."/>
            <person name="Cichocki N."/>
            <person name="Veneault-Fourrey C."/>
            <person name="LaButti K."/>
            <person name="Lindquist E.A."/>
            <person name="Lipzen A."/>
            <person name="Lundell T."/>
            <person name="Morin E."/>
            <person name="Murat C."/>
            <person name="Sun H."/>
            <person name="Tunlid A."/>
            <person name="Henrissat B."/>
            <person name="Grigoriev I.V."/>
            <person name="Hibbett D.S."/>
            <person name="Martin F."/>
            <person name="Nordberg H.P."/>
            <person name="Cantor M.N."/>
            <person name="Hua S.X."/>
        </authorList>
    </citation>
    <scope>NUCLEOTIDE SEQUENCE [LARGE SCALE GENOMIC DNA]</scope>
    <source>
        <strain evidence="2 3">F 1598</strain>
    </source>
</reference>
<evidence type="ECO:0000313" key="3">
    <source>
        <dbReference type="Proteomes" id="UP000054166"/>
    </source>
</evidence>
<name>A0A0C3BNL8_PILCF</name>
<accession>A0A0C3BNL8</accession>
<gene>
    <name evidence="2" type="ORF">PILCRDRAFT_3761</name>
</gene>
<dbReference type="EMBL" id="KN832978">
    <property type="protein sequence ID" value="KIM88068.1"/>
    <property type="molecule type" value="Genomic_DNA"/>
</dbReference>
<dbReference type="Proteomes" id="UP000054166">
    <property type="component" value="Unassembled WGS sequence"/>
</dbReference>
<proteinExistence type="predicted"/>